<name>A0A316F8H2_9ACTN</name>
<dbReference type="Proteomes" id="UP000245697">
    <property type="component" value="Unassembled WGS sequence"/>
</dbReference>
<dbReference type="EMBL" id="QGGR01000013">
    <property type="protein sequence ID" value="PWK43539.1"/>
    <property type="molecule type" value="Genomic_DNA"/>
</dbReference>
<feature type="region of interest" description="Disordered" evidence="1">
    <location>
        <begin position="24"/>
        <end position="55"/>
    </location>
</feature>
<proteinExistence type="predicted"/>
<feature type="compositionally biased region" description="Low complexity" evidence="1">
    <location>
        <begin position="24"/>
        <end position="53"/>
    </location>
</feature>
<evidence type="ECO:0000256" key="2">
    <source>
        <dbReference type="SAM" id="SignalP"/>
    </source>
</evidence>
<evidence type="ECO:0000313" key="3">
    <source>
        <dbReference type="EMBL" id="PWK43539.1"/>
    </source>
</evidence>
<dbReference type="RefSeq" id="WP_109597376.1">
    <property type="nucleotide sequence ID" value="NZ_BONA01000064.1"/>
</dbReference>
<gene>
    <name evidence="3" type="ORF">BC793_113221</name>
</gene>
<keyword evidence="4" id="KW-1185">Reference proteome</keyword>
<feature type="signal peptide" evidence="2">
    <location>
        <begin position="1"/>
        <end position="20"/>
    </location>
</feature>
<dbReference type="AlphaFoldDB" id="A0A316F8H2"/>
<accession>A0A316F8H2</accession>
<keyword evidence="2" id="KW-0732">Signal</keyword>
<reference evidence="3 4" key="1">
    <citation type="submission" date="2018-05" db="EMBL/GenBank/DDBJ databases">
        <title>Genomic Encyclopedia of Archaeal and Bacterial Type Strains, Phase II (KMG-II): from individual species to whole genera.</title>
        <authorList>
            <person name="Goeker M."/>
        </authorList>
    </citation>
    <scope>NUCLEOTIDE SEQUENCE [LARGE SCALE GENOMIC DNA]</scope>
    <source>
        <strain evidence="3 4">DSM 45184</strain>
    </source>
</reference>
<comment type="caution">
    <text evidence="3">The sequence shown here is derived from an EMBL/GenBank/DDBJ whole genome shotgun (WGS) entry which is preliminary data.</text>
</comment>
<evidence type="ECO:0008006" key="5">
    <source>
        <dbReference type="Google" id="ProtNLM"/>
    </source>
</evidence>
<evidence type="ECO:0000313" key="4">
    <source>
        <dbReference type="Proteomes" id="UP000245697"/>
    </source>
</evidence>
<sequence length="190" mass="20428">MAVVSAILIGAVLAAAPAAAADPKPAGSAAAGKTSGPAPAPGATGVPGAAGTPHQTTDAASLSALAGDGYFYAYEHRNWDTSAKYCRWDDKHGDWRHPTWNMPYGGDCYNFAWYEDYMLDNMASSVWNNGVPDTYDDVMMFRDIGWEGAKMCLGQGDFWGDLGLGWERFDDGGFANDEIGSHSWRQECNL</sequence>
<organism evidence="3 4">
    <name type="scientific">Actinoplanes xinjiangensis</name>
    <dbReference type="NCBI Taxonomy" id="512350"/>
    <lineage>
        <taxon>Bacteria</taxon>
        <taxon>Bacillati</taxon>
        <taxon>Actinomycetota</taxon>
        <taxon>Actinomycetes</taxon>
        <taxon>Micromonosporales</taxon>
        <taxon>Micromonosporaceae</taxon>
        <taxon>Actinoplanes</taxon>
    </lineage>
</organism>
<feature type="chain" id="PRO_5016444790" description="Phospholipase A2-like protein" evidence="2">
    <location>
        <begin position="21"/>
        <end position="190"/>
    </location>
</feature>
<dbReference type="OrthoDB" id="5195323at2"/>
<evidence type="ECO:0000256" key="1">
    <source>
        <dbReference type="SAM" id="MobiDB-lite"/>
    </source>
</evidence>
<protein>
    <recommendedName>
        <fullName evidence="5">Phospholipase A2-like protein</fullName>
    </recommendedName>
</protein>